<evidence type="ECO:0000313" key="2">
    <source>
        <dbReference type="EMBL" id="QDS89568.1"/>
    </source>
</evidence>
<dbReference type="AlphaFoldDB" id="A0A517M3X5"/>
<evidence type="ECO:0008006" key="4">
    <source>
        <dbReference type="Google" id="ProtNLM"/>
    </source>
</evidence>
<feature type="chain" id="PRO_5021713771" description="Cytochrome C" evidence="1">
    <location>
        <begin position="23"/>
        <end position="119"/>
    </location>
</feature>
<feature type="signal peptide" evidence="1">
    <location>
        <begin position="1"/>
        <end position="22"/>
    </location>
</feature>
<dbReference type="Proteomes" id="UP000319557">
    <property type="component" value="Chromosome"/>
</dbReference>
<keyword evidence="3" id="KW-1185">Reference proteome</keyword>
<accession>A0A517M3X5</accession>
<proteinExistence type="predicted"/>
<name>A0A517M3X5_9BACT</name>
<dbReference type="OrthoDB" id="283665at2"/>
<dbReference type="RefSeq" id="WP_145347358.1">
    <property type="nucleotide sequence ID" value="NZ_CP036261.1"/>
</dbReference>
<keyword evidence="1" id="KW-0732">Signal</keyword>
<evidence type="ECO:0000256" key="1">
    <source>
        <dbReference type="SAM" id="SignalP"/>
    </source>
</evidence>
<gene>
    <name evidence="2" type="ORF">EC9_37680</name>
</gene>
<reference evidence="2 3" key="1">
    <citation type="submission" date="2019-02" db="EMBL/GenBank/DDBJ databases">
        <title>Deep-cultivation of Planctomycetes and their phenomic and genomic characterization uncovers novel biology.</title>
        <authorList>
            <person name="Wiegand S."/>
            <person name="Jogler M."/>
            <person name="Boedeker C."/>
            <person name="Pinto D."/>
            <person name="Vollmers J."/>
            <person name="Rivas-Marin E."/>
            <person name="Kohn T."/>
            <person name="Peeters S.H."/>
            <person name="Heuer A."/>
            <person name="Rast P."/>
            <person name="Oberbeckmann S."/>
            <person name="Bunk B."/>
            <person name="Jeske O."/>
            <person name="Meyerdierks A."/>
            <person name="Storesund J.E."/>
            <person name="Kallscheuer N."/>
            <person name="Luecker S."/>
            <person name="Lage O.M."/>
            <person name="Pohl T."/>
            <person name="Merkel B.J."/>
            <person name="Hornburger P."/>
            <person name="Mueller R.-W."/>
            <person name="Bruemmer F."/>
            <person name="Labrenz M."/>
            <person name="Spormann A.M."/>
            <person name="Op den Camp H."/>
            <person name="Overmann J."/>
            <person name="Amann R."/>
            <person name="Jetten M.S.M."/>
            <person name="Mascher T."/>
            <person name="Medema M.H."/>
            <person name="Devos D.P."/>
            <person name="Kaster A.-K."/>
            <person name="Ovreas L."/>
            <person name="Rohde M."/>
            <person name="Galperin M.Y."/>
            <person name="Jogler C."/>
        </authorList>
    </citation>
    <scope>NUCLEOTIDE SEQUENCE [LARGE SCALE GENOMIC DNA]</scope>
    <source>
        <strain evidence="2 3">EC9</strain>
    </source>
</reference>
<sequence precursor="true">MRMIAVLGLVGISAVLSLSAIADEGEPKHSIKECMKTCFKGPLIKKVAGGEASDEEKAKLHEMMVAMAKATPKKGDAESWKTKTEALVKASKAAVDGDANAAGMLKKAANCKACHSVHK</sequence>
<organism evidence="2 3">
    <name type="scientific">Rosistilla ulvae</name>
    <dbReference type="NCBI Taxonomy" id="1930277"/>
    <lineage>
        <taxon>Bacteria</taxon>
        <taxon>Pseudomonadati</taxon>
        <taxon>Planctomycetota</taxon>
        <taxon>Planctomycetia</taxon>
        <taxon>Pirellulales</taxon>
        <taxon>Pirellulaceae</taxon>
        <taxon>Rosistilla</taxon>
    </lineage>
</organism>
<dbReference type="EMBL" id="CP036261">
    <property type="protein sequence ID" value="QDS89568.1"/>
    <property type="molecule type" value="Genomic_DNA"/>
</dbReference>
<dbReference type="KEGG" id="ruv:EC9_37680"/>
<evidence type="ECO:0000313" key="3">
    <source>
        <dbReference type="Proteomes" id="UP000319557"/>
    </source>
</evidence>
<protein>
    <recommendedName>
        <fullName evidence="4">Cytochrome C</fullName>
    </recommendedName>
</protein>